<organism evidence="1 2">
    <name type="scientific">Anoxybacillus andreesenii</name>
    <dbReference type="NCBI Taxonomy" id="1325932"/>
    <lineage>
        <taxon>Bacteria</taxon>
        <taxon>Bacillati</taxon>
        <taxon>Bacillota</taxon>
        <taxon>Bacilli</taxon>
        <taxon>Bacillales</taxon>
        <taxon>Anoxybacillaceae</taxon>
        <taxon>Anoxybacillus</taxon>
    </lineage>
</organism>
<protein>
    <submittedName>
        <fullName evidence="1">Uncharacterized protein</fullName>
    </submittedName>
</protein>
<gene>
    <name evidence="1" type="ORF">J2S07_001278</name>
</gene>
<sequence>MLYKKVGTIDSISEIPFDESLIVTGRIGNGWTWRMPGVFKKQGNKIVFRNMYEMSTEIDENTKIGLNILESTMS</sequence>
<comment type="caution">
    <text evidence="1">The sequence shown here is derived from an EMBL/GenBank/DDBJ whole genome shotgun (WGS) entry which is preliminary data.</text>
</comment>
<proteinExistence type="predicted"/>
<evidence type="ECO:0000313" key="1">
    <source>
        <dbReference type="EMBL" id="MDQ0154974.1"/>
    </source>
</evidence>
<dbReference type="RefSeq" id="WP_307149550.1">
    <property type="nucleotide sequence ID" value="NZ_JAUSTU010000004.1"/>
</dbReference>
<reference evidence="1 2" key="1">
    <citation type="submission" date="2023-07" db="EMBL/GenBank/DDBJ databases">
        <title>Genomic Encyclopedia of Type Strains, Phase IV (KMG-IV): sequencing the most valuable type-strain genomes for metagenomic binning, comparative biology and taxonomic classification.</title>
        <authorList>
            <person name="Goeker M."/>
        </authorList>
    </citation>
    <scope>NUCLEOTIDE SEQUENCE [LARGE SCALE GENOMIC DNA]</scope>
    <source>
        <strain evidence="1 2">DSM 23948</strain>
    </source>
</reference>
<dbReference type="Proteomes" id="UP001231362">
    <property type="component" value="Unassembled WGS sequence"/>
</dbReference>
<accession>A0ABT9V1Z4</accession>
<evidence type="ECO:0000313" key="2">
    <source>
        <dbReference type="Proteomes" id="UP001231362"/>
    </source>
</evidence>
<dbReference type="EMBL" id="JAUSTU010000004">
    <property type="protein sequence ID" value="MDQ0154974.1"/>
    <property type="molecule type" value="Genomic_DNA"/>
</dbReference>
<name>A0ABT9V1Z4_9BACL</name>
<keyword evidence="2" id="KW-1185">Reference proteome</keyword>